<comment type="subcellular location">
    <subcellularLocation>
        <location evidence="1">Virion</location>
    </subcellularLocation>
</comment>
<evidence type="ECO:0000259" key="2">
    <source>
        <dbReference type="Pfam" id="PF05065"/>
    </source>
</evidence>
<feature type="domain" description="Phage capsid-like C-terminal" evidence="2">
    <location>
        <begin position="144"/>
        <end position="433"/>
    </location>
</feature>
<proteinExistence type="predicted"/>
<organism evidence="3 4">
    <name type="scientific">Microcella alkaliphila</name>
    <dbReference type="NCBI Taxonomy" id="279828"/>
    <lineage>
        <taxon>Bacteria</taxon>
        <taxon>Bacillati</taxon>
        <taxon>Actinomycetota</taxon>
        <taxon>Actinomycetes</taxon>
        <taxon>Micrococcales</taxon>
        <taxon>Microbacteriaceae</taxon>
        <taxon>Microcella</taxon>
    </lineage>
</organism>
<reference evidence="3 4" key="2">
    <citation type="submission" date="2016-01" db="EMBL/GenBank/DDBJ databases">
        <title>Microcella alkaliphila JAM AC0309 whole genome shotgun sequence.</title>
        <authorList>
            <person name="Kurata A."/>
            <person name="Hirose Y."/>
            <person name="Kishimoto N."/>
            <person name="Kobayashi T."/>
        </authorList>
    </citation>
    <scope>NUCLEOTIDE SEQUENCE [LARGE SCALE GENOMIC DNA]</scope>
    <source>
        <strain evidence="3 4">JAM AC0309</strain>
    </source>
</reference>
<dbReference type="Proteomes" id="UP000218965">
    <property type="component" value="Chromosome"/>
</dbReference>
<dbReference type="InterPro" id="IPR024455">
    <property type="entry name" value="Phage_capsid"/>
</dbReference>
<evidence type="ECO:0000313" key="3">
    <source>
        <dbReference type="EMBL" id="BAU32462.1"/>
    </source>
</evidence>
<evidence type="ECO:0000313" key="4">
    <source>
        <dbReference type="Proteomes" id="UP000218965"/>
    </source>
</evidence>
<dbReference type="RefSeq" id="WP_096421664.1">
    <property type="nucleotide sequence ID" value="NZ_AP017315.1"/>
</dbReference>
<reference evidence="4" key="1">
    <citation type="submission" date="2015-12" db="EMBL/GenBank/DDBJ databases">
        <authorList>
            <person name="Shamseldin A."/>
            <person name="Moawad H."/>
            <person name="Abd El-Rahim W.M."/>
            <person name="Sadowsky M.J."/>
        </authorList>
    </citation>
    <scope>NUCLEOTIDE SEQUENCE [LARGE SCALE GENOMIC DNA]</scope>
    <source>
        <strain evidence="4">JAM AC0309</strain>
    </source>
</reference>
<name>A0A0U5BH58_9MICO</name>
<accession>A0A0U5BH58</accession>
<dbReference type="NCBIfam" id="TIGR01554">
    <property type="entry name" value="major_cap_HK97"/>
    <property type="match status" value="1"/>
</dbReference>
<dbReference type="InterPro" id="IPR054612">
    <property type="entry name" value="Phage_capsid-like_C"/>
</dbReference>
<dbReference type="OrthoDB" id="8444243at2"/>
<protein>
    <recommendedName>
        <fullName evidence="2">Phage capsid-like C-terminal domain-containing protein</fullName>
    </recommendedName>
</protein>
<sequence length="437" mass="46813">MGAKERMQAALKAARDIAVKAENEGRDLTADETLEAQKHLKEYEAAKKEFEAGKASDEVIASLKSIGFELGLEMNDPAARQKAGEFVRPTRGKSLGQLFVDSEQYKSMLKGVATNDGRINEKSRVQSSPFGVKALVTGGSDTSGGAWVRTDYQDDYEALGRRELTLRDLISVRQTESDTVEYVRQTTQLTAAAPVAEATTAAAPTAPETGGGALINATGGGYKPEGTIAFEKVTETVKTIAEWVPATKRALSDAAQLRGLIDDELRADLAEEEETQILNGDGSGENLRGILQTSGIQTQSWSTDLFQTIRKAKTKVRTVGRVVPNGILLNPEDAERLDLAIPTSGNGQFYGPGPFAAAGIRTVWGMPIVESEAIAAGTGLVGDFTKAVLWDREEASISVTDSHADFFIRNLVAILGEERVAFGVTRPKAFVSVTLTS</sequence>
<dbReference type="Gene3D" id="3.30.2320.10">
    <property type="entry name" value="hypothetical protein PF0899 domain"/>
    <property type="match status" value="1"/>
</dbReference>
<gene>
    <name evidence="3" type="ORF">MalAC0309_1611</name>
</gene>
<dbReference type="Gene3D" id="3.30.2400.10">
    <property type="entry name" value="Major capsid protein gp5"/>
    <property type="match status" value="1"/>
</dbReference>
<dbReference type="SUPFAM" id="SSF56563">
    <property type="entry name" value="Major capsid protein gp5"/>
    <property type="match status" value="1"/>
</dbReference>
<dbReference type="KEGG" id="malk:MalAC0309_1611"/>
<dbReference type="Pfam" id="PF05065">
    <property type="entry name" value="Phage_capsid"/>
    <property type="match status" value="1"/>
</dbReference>
<evidence type="ECO:0000256" key="1">
    <source>
        <dbReference type="ARBA" id="ARBA00004328"/>
    </source>
</evidence>
<dbReference type="EMBL" id="AP017315">
    <property type="protein sequence ID" value="BAU32462.1"/>
    <property type="molecule type" value="Genomic_DNA"/>
</dbReference>
<dbReference type="AlphaFoldDB" id="A0A0U5BH58"/>